<dbReference type="EMBL" id="WHWB01033870">
    <property type="protein sequence ID" value="KAJ7416039.1"/>
    <property type="molecule type" value="Genomic_DNA"/>
</dbReference>
<proteinExistence type="predicted"/>
<name>A0ABQ9D773_9PASS</name>
<accession>A0ABQ9D773</accession>
<evidence type="ECO:0000313" key="1">
    <source>
        <dbReference type="EMBL" id="KAJ7416039.1"/>
    </source>
</evidence>
<dbReference type="Proteomes" id="UP001145742">
    <property type="component" value="Unassembled WGS sequence"/>
</dbReference>
<keyword evidence="2" id="KW-1185">Reference proteome</keyword>
<reference evidence="1" key="1">
    <citation type="submission" date="2019-10" db="EMBL/GenBank/DDBJ databases">
        <authorList>
            <person name="Soares A.E.R."/>
            <person name="Aleixo A."/>
            <person name="Schneider P."/>
            <person name="Miyaki C.Y."/>
            <person name="Schneider M.P."/>
            <person name="Mello C."/>
            <person name="Vasconcelos A.T.R."/>
        </authorList>
    </citation>
    <scope>NUCLEOTIDE SEQUENCE</scope>
    <source>
        <tissue evidence="1">Muscle</tissue>
    </source>
</reference>
<evidence type="ECO:0000313" key="2">
    <source>
        <dbReference type="Proteomes" id="UP001145742"/>
    </source>
</evidence>
<gene>
    <name evidence="1" type="ORF">WISP_74591</name>
</gene>
<organism evidence="1 2">
    <name type="scientific">Willisornis vidua</name>
    <name type="common">Xingu scale-backed antbird</name>
    <dbReference type="NCBI Taxonomy" id="1566151"/>
    <lineage>
        <taxon>Eukaryota</taxon>
        <taxon>Metazoa</taxon>
        <taxon>Chordata</taxon>
        <taxon>Craniata</taxon>
        <taxon>Vertebrata</taxon>
        <taxon>Euteleostomi</taxon>
        <taxon>Archelosauria</taxon>
        <taxon>Archosauria</taxon>
        <taxon>Dinosauria</taxon>
        <taxon>Saurischia</taxon>
        <taxon>Theropoda</taxon>
        <taxon>Coelurosauria</taxon>
        <taxon>Aves</taxon>
        <taxon>Neognathae</taxon>
        <taxon>Neoaves</taxon>
        <taxon>Telluraves</taxon>
        <taxon>Australaves</taxon>
        <taxon>Passeriformes</taxon>
        <taxon>Thamnophilidae</taxon>
        <taxon>Willisornis</taxon>
    </lineage>
</organism>
<protein>
    <submittedName>
        <fullName evidence="1">Uncharacterized protein</fullName>
    </submittedName>
</protein>
<sequence>MASGILALISNSVPSRTREGIVSVVNADETEPVFTFGTPHYNKDLEVLECLQRREMKMVKVLEHRS</sequence>
<comment type="caution">
    <text evidence="1">The sequence shown here is derived from an EMBL/GenBank/DDBJ whole genome shotgun (WGS) entry which is preliminary data.</text>
</comment>